<dbReference type="RefSeq" id="WP_252618932.1">
    <property type="nucleotide sequence ID" value="NZ_CP099490.1"/>
</dbReference>
<sequence length="386" mass="42836">MIVNEEQRRAMEFIAAVNRGGYRPTGREINQWRLQPEPKPRRKGNLLEPEIPAVPDRRVRKHKRNATGISALVDSILKSQQVADASSRQYANSISRALAGLNIPGRDFAGLFNTGQFAGLGLFDEWEYETIPGKPGKPAVYAPDKPPEKFLAHLRRLGWIDRDGWHRYSVTKLGHALLAAEAMAESELQDSSVVVLAPEDQNLGYGQVLGRVSTCGDALVADHYLGVQELMDLLEHTDASRFMIGPNMSRDRVTELSLQIKLSRPSDVGIVRELRRANFHDRYLVGEQNVFTLTASLNGVSKSSMALLMEMTDVAAEAIRTHAEQLWKDAEPLARGLSQEDLDAEVADDGGSSDRVIHEEDGRFLHDGCGVRHKKRQAAQNCTNGL</sequence>
<organism evidence="1 2">
    <name type="scientific">Ornithinimicrobium cryptoxanthini</name>
    <dbReference type="NCBI Taxonomy" id="2934161"/>
    <lineage>
        <taxon>Bacteria</taxon>
        <taxon>Bacillati</taxon>
        <taxon>Actinomycetota</taxon>
        <taxon>Actinomycetes</taxon>
        <taxon>Micrococcales</taxon>
        <taxon>Ornithinimicrobiaceae</taxon>
        <taxon>Ornithinimicrobium</taxon>
    </lineage>
</organism>
<gene>
    <name evidence="1" type="ORF">NF557_09335</name>
</gene>
<dbReference type="EMBL" id="CP099490">
    <property type="protein sequence ID" value="USQ74869.1"/>
    <property type="molecule type" value="Genomic_DNA"/>
</dbReference>
<proteinExistence type="predicted"/>
<keyword evidence="2" id="KW-1185">Reference proteome</keyword>
<name>A0ABY4YE64_9MICO</name>
<protein>
    <submittedName>
        <fullName evidence="1">Uncharacterized protein</fullName>
    </submittedName>
</protein>
<reference evidence="1" key="1">
    <citation type="submission" date="2022-06" db="EMBL/GenBank/DDBJ databases">
        <title>Ornithinimicrobium JY.X270.</title>
        <authorList>
            <person name="Huang Y."/>
        </authorList>
    </citation>
    <scope>NUCLEOTIDE SEQUENCE</scope>
    <source>
        <strain evidence="1">JY.X270</strain>
    </source>
</reference>
<evidence type="ECO:0000313" key="1">
    <source>
        <dbReference type="EMBL" id="USQ74869.1"/>
    </source>
</evidence>
<evidence type="ECO:0000313" key="2">
    <source>
        <dbReference type="Proteomes" id="UP001056535"/>
    </source>
</evidence>
<accession>A0ABY4YE64</accession>
<dbReference type="Proteomes" id="UP001056535">
    <property type="component" value="Chromosome"/>
</dbReference>